<accession>A0AAE1SAS6</accession>
<evidence type="ECO:0000313" key="4">
    <source>
        <dbReference type="Proteomes" id="UP001291623"/>
    </source>
</evidence>
<feature type="repeat" description="PPR" evidence="2">
    <location>
        <begin position="369"/>
        <end position="403"/>
    </location>
</feature>
<feature type="repeat" description="PPR" evidence="2">
    <location>
        <begin position="578"/>
        <end position="612"/>
    </location>
</feature>
<dbReference type="Pfam" id="PF12854">
    <property type="entry name" value="PPR_1"/>
    <property type="match status" value="1"/>
</dbReference>
<dbReference type="PROSITE" id="PS51375">
    <property type="entry name" value="PPR"/>
    <property type="match status" value="6"/>
</dbReference>
<dbReference type="GO" id="GO:0009451">
    <property type="term" value="P:RNA modification"/>
    <property type="evidence" value="ECO:0007669"/>
    <property type="project" value="InterPro"/>
</dbReference>
<organism evidence="3 4">
    <name type="scientific">Anisodus tanguticus</name>
    <dbReference type="NCBI Taxonomy" id="243964"/>
    <lineage>
        <taxon>Eukaryota</taxon>
        <taxon>Viridiplantae</taxon>
        <taxon>Streptophyta</taxon>
        <taxon>Embryophyta</taxon>
        <taxon>Tracheophyta</taxon>
        <taxon>Spermatophyta</taxon>
        <taxon>Magnoliopsida</taxon>
        <taxon>eudicotyledons</taxon>
        <taxon>Gunneridae</taxon>
        <taxon>Pentapetalae</taxon>
        <taxon>asterids</taxon>
        <taxon>lamiids</taxon>
        <taxon>Solanales</taxon>
        <taxon>Solanaceae</taxon>
        <taxon>Solanoideae</taxon>
        <taxon>Hyoscyameae</taxon>
        <taxon>Anisodus</taxon>
    </lineage>
</organism>
<comment type="caution">
    <text evidence="3">The sequence shown here is derived from an EMBL/GenBank/DDBJ whole genome shotgun (WGS) entry which is preliminary data.</text>
</comment>
<dbReference type="InterPro" id="IPR046848">
    <property type="entry name" value="E_motif"/>
</dbReference>
<dbReference type="Gene3D" id="1.25.40.10">
    <property type="entry name" value="Tetratricopeptide repeat domain"/>
    <property type="match status" value="4"/>
</dbReference>
<gene>
    <name evidence="3" type="ORF">RND71_014064</name>
</gene>
<evidence type="ECO:0008006" key="5">
    <source>
        <dbReference type="Google" id="ProtNLM"/>
    </source>
</evidence>
<evidence type="ECO:0000256" key="1">
    <source>
        <dbReference type="ARBA" id="ARBA00022737"/>
    </source>
</evidence>
<evidence type="ECO:0000313" key="3">
    <source>
        <dbReference type="EMBL" id="KAK4366184.1"/>
    </source>
</evidence>
<dbReference type="FunFam" id="1.25.40.10:FF:000285">
    <property type="entry name" value="Pentatricopeptide repeat-containing protein, chloroplastic"/>
    <property type="match status" value="1"/>
</dbReference>
<name>A0AAE1SAS6_9SOLA</name>
<dbReference type="FunFam" id="1.25.40.10:FF:000090">
    <property type="entry name" value="Pentatricopeptide repeat-containing protein, chloroplastic"/>
    <property type="match status" value="1"/>
</dbReference>
<dbReference type="AlphaFoldDB" id="A0AAE1SAS6"/>
<keyword evidence="4" id="KW-1185">Reference proteome</keyword>
<feature type="repeat" description="PPR" evidence="2">
    <location>
        <begin position="49"/>
        <end position="83"/>
    </location>
</feature>
<feature type="repeat" description="PPR" evidence="2">
    <location>
        <begin position="542"/>
        <end position="577"/>
    </location>
</feature>
<keyword evidence="1" id="KW-0677">Repeat</keyword>
<dbReference type="InterPro" id="IPR002885">
    <property type="entry name" value="PPR_rpt"/>
</dbReference>
<dbReference type="Pfam" id="PF13041">
    <property type="entry name" value="PPR_2"/>
    <property type="match status" value="2"/>
</dbReference>
<reference evidence="3" key="1">
    <citation type="submission" date="2023-12" db="EMBL/GenBank/DDBJ databases">
        <title>Genome assembly of Anisodus tanguticus.</title>
        <authorList>
            <person name="Wang Y.-J."/>
        </authorList>
    </citation>
    <scope>NUCLEOTIDE SEQUENCE</scope>
    <source>
        <strain evidence="3">KB-2021</strain>
        <tissue evidence="3">Leaf</tissue>
    </source>
</reference>
<dbReference type="InterPro" id="IPR046960">
    <property type="entry name" value="PPR_At4g14850-like_plant"/>
</dbReference>
<dbReference type="Proteomes" id="UP001291623">
    <property type="component" value="Unassembled WGS sequence"/>
</dbReference>
<dbReference type="InterPro" id="IPR011990">
    <property type="entry name" value="TPR-like_helical_dom_sf"/>
</dbReference>
<sequence length="774" mass="86738">MSRHAWFIKLGLDTNPVYATNLISNYVSSRVPNSLSIAHKVFDQVPLKDTPLWTSLISAYARSNQHHNALQLFSHMVDQSQSNPNARPNHFVFTAVARAIASAPQHVSLGQTLHAHIIKSGFLTGNIIVETAFLDLYSKCGVIECARKVFDEMPSRNLVTWNAVISGYVQNGQERQGFELFYRMKCREFDVPDEYSIATILSGCGYVQDVLMGMQVHGYAFVSGFESSCRNSLANMYFYCSRVASAEKVFVGSDRDLVSKLVKIRGYVFNHMYAVAVKYILSTDNAVEILVTDQTIIVPLLTTCAKMHLLNVGKQVHGLFITLVDSYDTARLLKESKVIIGSALIDMYSKCGDIGKARKVFESWLPERHVPVWNSLLSGYINNGLIEDAKALFEDMPEKTIVSWTSMMTGYVQKDLPREGLNLLAKMYSGQEGSRLEGNCLTFVVALEACSRLTDLDKGKQIHAKIIRALPDADDNVAVGTALVDMYSKSGNLCYTLRLFDTMEEKNVVSWTSAIMGFAVYGFAFQALELFQRMVNIGIKPNEVTFTAVLTACSHCGLVNEGMQYFTQMRKRYGLTPDEEHYTCLIDLLGRNGRLEEAWDLVEGMEENHLSDGCSTGAIWAALLGACQLYENVEIGKKVAEKMMEKEKQISTACVALSNVYAAAGMWNEVYGVRESWRRKGHADGQPGLSRICTQSHDRRAKIRQISLRNERDIGPRSKVFEAWKYGVGQIYHIGGKSKNCSIYKSQNWLRVWDPKGQPMCLKKGRPRCAWVQG</sequence>
<dbReference type="EMBL" id="JAVYJV010000007">
    <property type="protein sequence ID" value="KAK4366184.1"/>
    <property type="molecule type" value="Genomic_DNA"/>
</dbReference>
<feature type="repeat" description="PPR" evidence="2">
    <location>
        <begin position="157"/>
        <end position="191"/>
    </location>
</feature>
<evidence type="ECO:0000256" key="2">
    <source>
        <dbReference type="PROSITE-ProRule" id="PRU00708"/>
    </source>
</evidence>
<feature type="repeat" description="PPR" evidence="2">
    <location>
        <begin position="507"/>
        <end position="541"/>
    </location>
</feature>
<dbReference type="PANTHER" id="PTHR47926:SF347">
    <property type="entry name" value="PENTATRICOPEPTIDE REPEAT-CONTAINING PROTEIN"/>
    <property type="match status" value="1"/>
</dbReference>
<dbReference type="Pfam" id="PF01535">
    <property type="entry name" value="PPR"/>
    <property type="match status" value="4"/>
</dbReference>
<proteinExistence type="predicted"/>
<dbReference type="PANTHER" id="PTHR47926">
    <property type="entry name" value="PENTATRICOPEPTIDE REPEAT-CONTAINING PROTEIN"/>
    <property type="match status" value="1"/>
</dbReference>
<protein>
    <recommendedName>
        <fullName evidence="5">Pentatricopeptide repeat-containing protein</fullName>
    </recommendedName>
</protein>
<dbReference type="NCBIfam" id="TIGR00756">
    <property type="entry name" value="PPR"/>
    <property type="match status" value="5"/>
</dbReference>
<dbReference type="Pfam" id="PF20431">
    <property type="entry name" value="E_motif"/>
    <property type="match status" value="1"/>
</dbReference>
<dbReference type="GO" id="GO:0003723">
    <property type="term" value="F:RNA binding"/>
    <property type="evidence" value="ECO:0007669"/>
    <property type="project" value="InterPro"/>
</dbReference>